<evidence type="ECO:0000313" key="3">
    <source>
        <dbReference type="EMBL" id="PGH10958.1"/>
    </source>
</evidence>
<accession>A0A2B7XQS6</accession>
<feature type="region of interest" description="Disordered" evidence="1">
    <location>
        <begin position="187"/>
        <end position="208"/>
    </location>
</feature>
<evidence type="ECO:0000256" key="1">
    <source>
        <dbReference type="SAM" id="MobiDB-lite"/>
    </source>
</evidence>
<keyword evidence="4" id="KW-1185">Reference proteome</keyword>
<dbReference type="Proteomes" id="UP000224634">
    <property type="component" value="Unassembled WGS sequence"/>
</dbReference>
<feature type="compositionally biased region" description="Polar residues" evidence="1">
    <location>
        <begin position="223"/>
        <end position="246"/>
    </location>
</feature>
<reference evidence="3 4" key="1">
    <citation type="submission" date="2017-10" db="EMBL/GenBank/DDBJ databases">
        <title>Comparative genomics in systemic dimorphic fungi from Ajellomycetaceae.</title>
        <authorList>
            <person name="Munoz J.F."/>
            <person name="Mcewen J.G."/>
            <person name="Clay O.K."/>
            <person name="Cuomo C.A."/>
        </authorList>
    </citation>
    <scope>NUCLEOTIDE SEQUENCE [LARGE SCALE GENOMIC DNA]</scope>
    <source>
        <strain evidence="3 4">UAMH7299</strain>
    </source>
</reference>
<sequence>MGASSYKLASSIGPTRDRITVTEIAWVGNSIFKTQKFTIPILDTTLSDPAFPPPIVPPTVITGDPSPTTTPITKDPSGSIPTGTLQTLSPSPTSTITPENTTSSGRLSAGHVAVVVSIMLIVLLAIAAALYILWRRAGRDARYSNLAPNGVNTVVGIYRQTVTSTYFGGSYTLTWVKYETTTRYLVPPDYIQTRPPPPPPPRRPPTATSTLSEEYIIPILSSDPVTTDSPKDAVTNQPTTSQPVFQTSTTNPPSATSNNLSPNGLNAGYTAMVVFIVLIVVLAVSTALYIFWRRAGRGSYWRYRYVYMCRRRISSAGVE</sequence>
<feature type="compositionally biased region" description="Low complexity" evidence="1">
    <location>
        <begin position="81"/>
        <end position="103"/>
    </location>
</feature>
<comment type="caution">
    <text evidence="3">The sequence shown here is derived from an EMBL/GenBank/DDBJ whole genome shotgun (WGS) entry which is preliminary data.</text>
</comment>
<feature type="region of interest" description="Disordered" evidence="1">
    <location>
        <begin position="71"/>
        <end position="103"/>
    </location>
</feature>
<feature type="transmembrane region" description="Helical" evidence="2">
    <location>
        <begin position="112"/>
        <end position="134"/>
    </location>
</feature>
<gene>
    <name evidence="3" type="ORF">AJ80_07315</name>
</gene>
<evidence type="ECO:0000313" key="4">
    <source>
        <dbReference type="Proteomes" id="UP000224634"/>
    </source>
</evidence>
<name>A0A2B7XQS6_POLH7</name>
<keyword evidence="2" id="KW-1133">Transmembrane helix</keyword>
<evidence type="ECO:0008006" key="5">
    <source>
        <dbReference type="Google" id="ProtNLM"/>
    </source>
</evidence>
<feature type="region of interest" description="Disordered" evidence="1">
    <location>
        <begin position="222"/>
        <end position="259"/>
    </location>
</feature>
<dbReference type="AlphaFoldDB" id="A0A2B7XQS6"/>
<dbReference type="EMBL" id="PDNA01000139">
    <property type="protein sequence ID" value="PGH10958.1"/>
    <property type="molecule type" value="Genomic_DNA"/>
</dbReference>
<keyword evidence="2" id="KW-0812">Transmembrane</keyword>
<keyword evidence="2" id="KW-0472">Membrane</keyword>
<proteinExistence type="predicted"/>
<feature type="transmembrane region" description="Helical" evidence="2">
    <location>
        <begin position="269"/>
        <end position="292"/>
    </location>
</feature>
<feature type="compositionally biased region" description="Pro residues" evidence="1">
    <location>
        <begin position="194"/>
        <end position="204"/>
    </location>
</feature>
<feature type="compositionally biased region" description="Low complexity" evidence="1">
    <location>
        <begin position="247"/>
        <end position="259"/>
    </location>
</feature>
<organism evidence="3 4">
    <name type="scientific">Polytolypa hystricis (strain UAMH7299)</name>
    <dbReference type="NCBI Taxonomy" id="1447883"/>
    <lineage>
        <taxon>Eukaryota</taxon>
        <taxon>Fungi</taxon>
        <taxon>Dikarya</taxon>
        <taxon>Ascomycota</taxon>
        <taxon>Pezizomycotina</taxon>
        <taxon>Eurotiomycetes</taxon>
        <taxon>Eurotiomycetidae</taxon>
        <taxon>Onygenales</taxon>
        <taxon>Onygenales incertae sedis</taxon>
        <taxon>Polytolypa</taxon>
    </lineage>
</organism>
<protein>
    <recommendedName>
        <fullName evidence="5">Mid2 domain-containing protein</fullName>
    </recommendedName>
</protein>
<evidence type="ECO:0000256" key="2">
    <source>
        <dbReference type="SAM" id="Phobius"/>
    </source>
</evidence>